<dbReference type="InterPro" id="IPR003615">
    <property type="entry name" value="HNH_nuc"/>
</dbReference>
<keyword evidence="2" id="KW-0378">Hydrolase</keyword>
<gene>
    <name evidence="2" type="ORF">YOLOSWAG_99</name>
</gene>
<reference evidence="2 3" key="1">
    <citation type="submission" date="2017-01" db="EMBL/GenBank/DDBJ databases">
        <authorList>
            <person name="Mah S.A."/>
            <person name="Swanson W.J."/>
            <person name="Moy G.W."/>
            <person name="Vacquier V.D."/>
        </authorList>
    </citation>
    <scope>NUCLEOTIDE SEQUENCE [LARGE SCALE GENOMIC DNA]</scope>
</reference>
<dbReference type="InterPro" id="IPR044925">
    <property type="entry name" value="His-Me_finger_sf"/>
</dbReference>
<accession>A0A1S6L320</accession>
<dbReference type="Pfam" id="PF13392">
    <property type="entry name" value="HNH_3"/>
    <property type="match status" value="1"/>
</dbReference>
<evidence type="ECO:0000313" key="3">
    <source>
        <dbReference type="Proteomes" id="UP000221250"/>
    </source>
</evidence>
<evidence type="ECO:0000313" key="2">
    <source>
        <dbReference type="EMBL" id="AQT28581.1"/>
    </source>
</evidence>
<keyword evidence="2" id="KW-0540">Nuclease</keyword>
<organism evidence="2 3">
    <name type="scientific">Erwinia phage vB_EamM_Yoloswag</name>
    <dbReference type="NCBI Taxonomy" id="1958956"/>
    <lineage>
        <taxon>Viruses</taxon>
        <taxon>Duplodnaviria</taxon>
        <taxon>Heunggongvirae</taxon>
        <taxon>Uroviricota</taxon>
        <taxon>Caudoviricetes</taxon>
        <taxon>Yoloswagvirus</taxon>
        <taxon>Yoloswagvirus yoloswag</taxon>
    </lineage>
</organism>
<protein>
    <submittedName>
        <fullName evidence="2">Putative HNH endonuclease protein</fullName>
    </submittedName>
</protein>
<feature type="domain" description="HNH nuclease" evidence="1">
    <location>
        <begin position="111"/>
        <end position="155"/>
    </location>
</feature>
<proteinExistence type="predicted"/>
<keyword evidence="2" id="KW-0255">Endonuclease</keyword>
<evidence type="ECO:0000259" key="1">
    <source>
        <dbReference type="Pfam" id="PF13392"/>
    </source>
</evidence>
<dbReference type="GO" id="GO:0004519">
    <property type="term" value="F:endonuclease activity"/>
    <property type="evidence" value="ECO:0007669"/>
    <property type="project" value="UniProtKB-KW"/>
</dbReference>
<dbReference type="EMBL" id="KY448244">
    <property type="protein sequence ID" value="AQT28581.1"/>
    <property type="molecule type" value="Genomic_DNA"/>
</dbReference>
<name>A0A1S6L320_9CAUD</name>
<sequence>MTRLTTAEAFDRAQRIRSDWVSGKFDTMTALAKKYEIALPYCRKILKGEKCKDIAPPKGDYVDVDCYGVRYAVYRDGRVWSYTKNFLMQFSTKGYQKFHVTDTSGVRHKVRVHRLVLETFGPPCPAGCRLVRHLNDIPWDNRFENLAWGTDADNNKDMWKNGSGVNGVRTHTAKLTDDLVVKMRVSYDGSIRLKTHIMTFAEKHGLNMSDNALYGAAKSGWKHVNAPFCKLNVNNTGVDAKTLRKNFKMHKHRFDSKKEFAQAYAKSLSKHLGRPVLASVVRSYL</sequence>
<dbReference type="Gene3D" id="3.90.75.20">
    <property type="match status" value="1"/>
</dbReference>
<keyword evidence="3" id="KW-1185">Reference proteome</keyword>
<dbReference type="Proteomes" id="UP000221250">
    <property type="component" value="Segment"/>
</dbReference>
<dbReference type="SUPFAM" id="SSF54060">
    <property type="entry name" value="His-Me finger endonucleases"/>
    <property type="match status" value="1"/>
</dbReference>